<dbReference type="UniPathway" id="UPA00241"/>
<dbReference type="GO" id="GO:0010181">
    <property type="term" value="F:FMN binding"/>
    <property type="evidence" value="ECO:0007669"/>
    <property type="project" value="UniProtKB-UniRule"/>
</dbReference>
<comment type="catalytic activity">
    <reaction evidence="3">
        <text>N-[(R)-4-phosphopantothenoyl]-L-cysteine + H(+) = (R)-4'-phosphopantetheine + CO2</text>
        <dbReference type="Rhea" id="RHEA:16793"/>
        <dbReference type="ChEBI" id="CHEBI:15378"/>
        <dbReference type="ChEBI" id="CHEBI:16526"/>
        <dbReference type="ChEBI" id="CHEBI:59458"/>
        <dbReference type="ChEBI" id="CHEBI:61723"/>
        <dbReference type="EC" id="4.1.1.36"/>
    </reaction>
</comment>
<dbReference type="PANTHER" id="PTHR14359:SF6">
    <property type="entry name" value="PHOSPHOPANTOTHENOYLCYSTEINE DECARBOXYLASE"/>
    <property type="match status" value="1"/>
</dbReference>
<comment type="function">
    <text evidence="3">Catalyzes two sequential steps in the biosynthesis of coenzyme A. In the first step cysteine is conjugated to 4'-phosphopantothenate to form 4-phosphopantothenoylcysteine. In the second step the latter compound is decarboxylated to form 4'-phosphopantotheine.</text>
</comment>
<keyword evidence="3" id="KW-0285">Flavoprotein</keyword>
<dbReference type="Pfam" id="PF02441">
    <property type="entry name" value="Flavoprotein"/>
    <property type="match status" value="1"/>
</dbReference>
<dbReference type="NCBIfam" id="TIGR00521">
    <property type="entry name" value="coaBC_dfp"/>
    <property type="match status" value="1"/>
</dbReference>
<dbReference type="EC" id="6.3.2.5" evidence="3"/>
<dbReference type="EC" id="4.1.1.36" evidence="3"/>
<dbReference type="GO" id="GO:0004632">
    <property type="term" value="F:phosphopantothenate--cysteine ligase activity"/>
    <property type="evidence" value="ECO:0007669"/>
    <property type="project" value="UniProtKB-UniRule"/>
</dbReference>
<sequence>MDIEESKFHPSSAIIKSYSDNLYDKCIILAVTASISLYRSLDTARWLLRRGAKVKVIMTEEASNLISPDMFYWATGNKPIVKLTGATEHVALAKECDSMLIAPATFSTMSKIAYGITDNPVSLTVITAMGYNKPIVLVPAMHEKMENTIQYEEIEKRLKQSNIFIISPYVAEEVAKYPDPQFVARVTASHTLRGYDMKGLRILITAGATRSWIDDVRFITNPSSGRMGIELSIESYSRGATVDLVYGHTEVQVPHTVNSYHVDTTNEMANKISELTSKYDYDIIIGAAAPVDFNVEKYEGKMKSELNYQINLVPAKKALKSISKRPKVLISFAAESIKNDQELIEKAREKIAKYNSDIVVANPANLSGIGFSSLYDRAILIFNNGKIIDVEKTLKENLARIILDSALSLIKGGI</sequence>
<comment type="similarity">
    <text evidence="3">In the C-terminal section; belongs to the PPC synthetase family.</text>
</comment>
<feature type="domain" description="Flavoprotein" evidence="4">
    <location>
        <begin position="27"/>
        <end position="145"/>
    </location>
</feature>
<keyword evidence="1 3" id="KW-0210">Decarboxylase</keyword>
<dbReference type="GeneID" id="14212590"/>
<dbReference type="HAMAP" id="MF_02225">
    <property type="entry name" value="CoaBC"/>
    <property type="match status" value="1"/>
</dbReference>
<dbReference type="FunCoup" id="L0AC83">
    <property type="interactions" value="54"/>
</dbReference>
<dbReference type="InterPro" id="IPR035929">
    <property type="entry name" value="CoaB-like_sf"/>
</dbReference>
<dbReference type="GO" id="GO:0015941">
    <property type="term" value="P:pantothenate catabolic process"/>
    <property type="evidence" value="ECO:0007669"/>
    <property type="project" value="InterPro"/>
</dbReference>
<dbReference type="AlphaFoldDB" id="L0AC83"/>
<dbReference type="SUPFAM" id="SSF102645">
    <property type="entry name" value="CoaB-like"/>
    <property type="match status" value="1"/>
</dbReference>
<keyword evidence="3 6" id="KW-0436">Ligase</keyword>
<feature type="binding site" evidence="3">
    <location>
        <position position="292"/>
    </location>
    <ligand>
        <name>CTP</name>
        <dbReference type="ChEBI" id="CHEBI:37563"/>
    </ligand>
</feature>
<evidence type="ECO:0000313" key="7">
    <source>
        <dbReference type="Proteomes" id="UP000010469"/>
    </source>
</evidence>
<evidence type="ECO:0000256" key="3">
    <source>
        <dbReference type="HAMAP-Rule" id="MF_02225"/>
    </source>
</evidence>
<feature type="domain" description="DNA/pantothenate metabolism flavoprotein C-terminal" evidence="5">
    <location>
        <begin position="197"/>
        <end position="406"/>
    </location>
</feature>
<dbReference type="InterPro" id="IPR007085">
    <property type="entry name" value="DNA/pantothenate-metab_flavo_C"/>
</dbReference>
<dbReference type="KEGG" id="clg:Calag_1330"/>
<dbReference type="PANTHER" id="PTHR14359">
    <property type="entry name" value="HOMO-OLIGOMERIC FLAVIN CONTAINING CYS DECARBOXYLASE FAMILY"/>
    <property type="match status" value="1"/>
</dbReference>
<comment type="similarity">
    <text evidence="3">In the N-terminal section; belongs to the HFCD (homo-oligomeric flavin containing Cys decarboxylase) superfamily.</text>
</comment>
<dbReference type="HOGENOM" id="CLU_033319_0_3_2"/>
<comment type="cofactor">
    <cofactor evidence="3">
        <name>FMN</name>
        <dbReference type="ChEBI" id="CHEBI:58210"/>
    </cofactor>
    <text evidence="3">Binds 1 FMN per subunit.</text>
</comment>
<name>L0AC83_CALLD</name>
<dbReference type="InterPro" id="IPR005252">
    <property type="entry name" value="CoaBC"/>
</dbReference>
<keyword evidence="3" id="KW-0479">Metal-binding</keyword>
<dbReference type="InterPro" id="IPR003382">
    <property type="entry name" value="Flavoprotein"/>
</dbReference>
<comment type="pathway">
    <text evidence="3">Cofactor biosynthesis; coenzyme A biosynthesis.</text>
</comment>
<reference evidence="7" key="1">
    <citation type="submission" date="2012-03" db="EMBL/GenBank/DDBJ databases">
        <title>Complete genome of Caldisphaera lagunensis DSM 15908.</title>
        <authorList>
            <person name="Lucas S."/>
            <person name="Copeland A."/>
            <person name="Lapidus A."/>
            <person name="Glavina del Rio T."/>
            <person name="Dalin E."/>
            <person name="Tice H."/>
            <person name="Bruce D."/>
            <person name="Goodwin L."/>
            <person name="Pitluck S."/>
            <person name="Peters L."/>
            <person name="Mikhailova N."/>
            <person name="Teshima H."/>
            <person name="Kyrpides N."/>
            <person name="Mavromatis K."/>
            <person name="Ivanova N."/>
            <person name="Brettin T."/>
            <person name="Detter J.C."/>
            <person name="Han C."/>
            <person name="Larimer F."/>
            <person name="Land M."/>
            <person name="Hauser L."/>
            <person name="Markowitz V."/>
            <person name="Cheng J.-F."/>
            <person name="Hugenholtz P."/>
            <person name="Woyke T."/>
            <person name="Wu D."/>
            <person name="Spring S."/>
            <person name="Schroeder M."/>
            <person name="Brambilla E."/>
            <person name="Klenk H.-P."/>
            <person name="Eisen J.A."/>
        </authorList>
    </citation>
    <scope>NUCLEOTIDE SEQUENCE [LARGE SCALE GENOMIC DNA]</scope>
    <source>
        <strain evidence="7">DSM 15908 / JCM 11604 / IC-154</strain>
    </source>
</reference>
<dbReference type="GO" id="GO:0071513">
    <property type="term" value="C:phosphopantothenoylcysteine decarboxylase complex"/>
    <property type="evidence" value="ECO:0007669"/>
    <property type="project" value="TreeGrafter"/>
</dbReference>
<dbReference type="Gene3D" id="3.40.50.1950">
    <property type="entry name" value="Flavin prenyltransferase-like"/>
    <property type="match status" value="1"/>
</dbReference>
<feature type="binding site" evidence="3">
    <location>
        <position position="301"/>
    </location>
    <ligand>
        <name>CTP</name>
        <dbReference type="ChEBI" id="CHEBI:37563"/>
    </ligand>
</feature>
<dbReference type="Pfam" id="PF04127">
    <property type="entry name" value="DFP"/>
    <property type="match status" value="1"/>
</dbReference>
<dbReference type="eggNOG" id="arCOG01704">
    <property type="taxonomic scope" value="Archaea"/>
</dbReference>
<dbReference type="InParanoid" id="L0AC83"/>
<dbReference type="GO" id="GO:0046872">
    <property type="term" value="F:metal ion binding"/>
    <property type="evidence" value="ECO:0007669"/>
    <property type="project" value="UniProtKB-KW"/>
</dbReference>
<keyword evidence="3" id="KW-0460">Magnesium</keyword>
<organism evidence="6 7">
    <name type="scientific">Caldisphaera lagunensis (strain DSM 15908 / JCM 11604 / ANMR 0165 / IC-154)</name>
    <dbReference type="NCBI Taxonomy" id="1056495"/>
    <lineage>
        <taxon>Archaea</taxon>
        <taxon>Thermoproteota</taxon>
        <taxon>Thermoprotei</taxon>
        <taxon>Acidilobales</taxon>
        <taxon>Caldisphaeraceae</taxon>
        <taxon>Caldisphaera</taxon>
    </lineage>
</organism>
<feature type="region of interest" description="Phosphopantothenate--cysteine ligase" evidence="3">
    <location>
        <begin position="202"/>
        <end position="414"/>
    </location>
</feature>
<dbReference type="OrthoDB" id="10536at2157"/>
<dbReference type="RefSeq" id="WP_015232936.1">
    <property type="nucleotide sequence ID" value="NC_019791.1"/>
</dbReference>
<feature type="region of interest" description="Phosphopantothenoylcysteine decarboxylase" evidence="3">
    <location>
        <begin position="1"/>
        <end position="201"/>
    </location>
</feature>
<comment type="cofactor">
    <cofactor evidence="3">
        <name>Mg(2+)</name>
        <dbReference type="ChEBI" id="CHEBI:18420"/>
    </cofactor>
</comment>
<accession>L0AC83</accession>
<dbReference type="SUPFAM" id="SSF52507">
    <property type="entry name" value="Homo-oligomeric flavin-containing Cys decarboxylases, HFCD"/>
    <property type="match status" value="1"/>
</dbReference>
<feature type="binding site" evidence="3">
    <location>
        <position position="350"/>
    </location>
    <ligand>
        <name>CTP</name>
        <dbReference type="ChEBI" id="CHEBI:37563"/>
    </ligand>
</feature>
<evidence type="ECO:0000259" key="4">
    <source>
        <dbReference type="Pfam" id="PF02441"/>
    </source>
</evidence>
<keyword evidence="3" id="KW-0288">FMN</keyword>
<dbReference type="Gene3D" id="3.40.50.10300">
    <property type="entry name" value="CoaB-like"/>
    <property type="match status" value="1"/>
</dbReference>
<evidence type="ECO:0000256" key="1">
    <source>
        <dbReference type="ARBA" id="ARBA00022793"/>
    </source>
</evidence>
<dbReference type="STRING" id="1056495.Calag_1330"/>
<keyword evidence="3" id="KW-0511">Multifunctional enzyme</keyword>
<comment type="caution">
    <text evidence="3">Lacks conserved residue(s) required for the propagation of feature annotation.</text>
</comment>
<dbReference type="InterPro" id="IPR036551">
    <property type="entry name" value="Flavin_trans-like"/>
</dbReference>
<evidence type="ECO:0000256" key="2">
    <source>
        <dbReference type="ARBA" id="ARBA00023239"/>
    </source>
</evidence>
<evidence type="ECO:0000313" key="6">
    <source>
        <dbReference type="EMBL" id="AFZ71039.1"/>
    </source>
</evidence>
<protein>
    <recommendedName>
        <fullName evidence="3">Coenzyme A biosynthesis bifunctional protein CoaBC</fullName>
    </recommendedName>
    <alternativeName>
        <fullName evidence="3">DNA/pantothenate metabolism flavoprotein</fullName>
    </alternativeName>
    <alternativeName>
        <fullName evidence="3">Phosphopantothenoylcysteine synthetase/decarboxylase</fullName>
        <shortName evidence="3">PPCS-PPCDC</shortName>
    </alternativeName>
    <domain>
        <recommendedName>
            <fullName evidence="3">Phosphopantothenoylcysteine decarboxylase</fullName>
            <shortName evidence="3">PPC decarboxylase</shortName>
            <shortName evidence="3">PPC-DC</shortName>
            <ecNumber evidence="3">4.1.1.36</ecNumber>
        </recommendedName>
        <alternativeName>
            <fullName evidence="3">CoaC</fullName>
        </alternativeName>
    </domain>
    <domain>
        <recommendedName>
            <fullName evidence="3">Phosphopantothenate--cysteine ligase</fullName>
            <ecNumber evidence="3">6.3.2.5</ecNumber>
        </recommendedName>
        <alternativeName>
            <fullName evidence="3">CoaB</fullName>
        </alternativeName>
        <alternativeName>
            <fullName evidence="3">Phosphopantothenoylcysteine synthetase</fullName>
            <shortName evidence="3">PPC synthetase</shortName>
            <shortName evidence="3">PPC-S</shortName>
        </alternativeName>
    </domain>
</protein>
<keyword evidence="2 3" id="KW-0456">Lyase</keyword>
<dbReference type="GO" id="GO:0004633">
    <property type="term" value="F:phosphopantothenoylcysteine decarboxylase activity"/>
    <property type="evidence" value="ECO:0007669"/>
    <property type="project" value="UniProtKB-UniRule"/>
</dbReference>
<dbReference type="EMBL" id="CP003378">
    <property type="protein sequence ID" value="AFZ71039.1"/>
    <property type="molecule type" value="Genomic_DNA"/>
</dbReference>
<evidence type="ECO:0000259" key="5">
    <source>
        <dbReference type="Pfam" id="PF04127"/>
    </source>
</evidence>
<feature type="binding site" evidence="3">
    <location>
        <position position="332"/>
    </location>
    <ligand>
        <name>CTP</name>
        <dbReference type="ChEBI" id="CHEBI:37563"/>
    </ligand>
</feature>
<gene>
    <name evidence="3" type="primary">coaBC</name>
    <name evidence="6" type="ordered locus">Calag_1330</name>
</gene>
<keyword evidence="7" id="KW-1185">Reference proteome</keyword>
<proteinExistence type="inferred from homology"/>
<dbReference type="GO" id="GO:0015937">
    <property type="term" value="P:coenzyme A biosynthetic process"/>
    <property type="evidence" value="ECO:0007669"/>
    <property type="project" value="UniProtKB-UniRule"/>
</dbReference>
<comment type="catalytic activity">
    <reaction evidence="3">
        <text>(R)-4'-phosphopantothenate + L-cysteine + CTP = N-[(R)-4-phosphopantothenoyl]-L-cysteine + CMP + diphosphate + H(+)</text>
        <dbReference type="Rhea" id="RHEA:19397"/>
        <dbReference type="ChEBI" id="CHEBI:10986"/>
        <dbReference type="ChEBI" id="CHEBI:15378"/>
        <dbReference type="ChEBI" id="CHEBI:33019"/>
        <dbReference type="ChEBI" id="CHEBI:35235"/>
        <dbReference type="ChEBI" id="CHEBI:37563"/>
        <dbReference type="ChEBI" id="CHEBI:59458"/>
        <dbReference type="ChEBI" id="CHEBI:60377"/>
        <dbReference type="EC" id="6.3.2.5"/>
    </reaction>
</comment>
<dbReference type="Proteomes" id="UP000010469">
    <property type="component" value="Chromosome"/>
</dbReference>